<comment type="similarity">
    <text evidence="2 7">Belongs to the ATP25 family.</text>
</comment>
<dbReference type="GO" id="GO:0048255">
    <property type="term" value="P:mRNA stabilization"/>
    <property type="evidence" value="ECO:0007669"/>
    <property type="project" value="InterPro"/>
</dbReference>
<evidence type="ECO:0000256" key="2">
    <source>
        <dbReference type="ARBA" id="ARBA00010787"/>
    </source>
</evidence>
<dbReference type="FunCoup" id="G8JWM0">
    <property type="interactions" value="90"/>
</dbReference>
<comment type="subcellular location">
    <subcellularLocation>
        <location evidence="1 7">Mitochondrion inner membrane</location>
        <topology evidence="1 7">Peripheral membrane protein</topology>
        <orientation evidence="1 7">Matrix side</orientation>
    </subcellularLocation>
</comment>
<sequence length="584" mass="66568">MLRLTRGYILPSRRLFLCATAVSFRSSIRISFYSTKNGDDAADPPKSSAPKPWYLQQTSNESRIDTSSPFIGQVQLPKTAVPTTITSITAYLRDKLGMTDIVCFKTSESHRPSVKSGYIIICSAKSNRHGARSVVELMKFVKTEYDVLPTKEGGISAQEMRKRYRRIQRRGTLSTASVMNGTDSDWYLVDCKVRDSEGGIYVHILTTGRREELNLEELYCTQEEKQLYIKTPKTSDDTISFDSDDDNVLAGLKRLALKNSRRYYSTSASASPGSSLLYDTLSVQDYDAANEAGGELRDVVKALGDLSQNTAINTTKWIEIFESRWPFVDLTETHWQLRWEFYEMLFLNKLNKCYTALDNGVSSLCEPFSELRRSVDDLLKHFSLKQSMNGVLTREELLSMLDVINAQIDVSKSFKNMHFVPNEMVVVLLNHYRHNNADIFTDEGVLLRILQSMDNSQAKPYVSYEFINFIVNSGSDTRNVILLCIEIFSKNKDWKKLLSLIFNRSSPTHCADPEVWTALLESVVENGDQHIISTLLDKGYLLWLKRHKLHVKGHDRLNAALTELFRKAGVITNRHQDLCKYLLN</sequence>
<dbReference type="RefSeq" id="XP_003648052.1">
    <property type="nucleotide sequence ID" value="XM_003648004.1"/>
</dbReference>
<dbReference type="Gene3D" id="3.30.460.10">
    <property type="entry name" value="Beta Polymerase, domain 2"/>
    <property type="match status" value="1"/>
</dbReference>
<dbReference type="STRING" id="931890.G8JWM0"/>
<dbReference type="OMA" id="SWYMIDC"/>
<dbReference type="AlphaFoldDB" id="G8JWM0"/>
<keyword evidence="3 7" id="KW-0999">Mitochondrion inner membrane</keyword>
<dbReference type="GO" id="GO:0005743">
    <property type="term" value="C:mitochondrial inner membrane"/>
    <property type="evidence" value="ECO:0007669"/>
    <property type="project" value="UniProtKB-SubCell"/>
</dbReference>
<evidence type="ECO:0000256" key="3">
    <source>
        <dbReference type="ARBA" id="ARBA00022792"/>
    </source>
</evidence>
<dbReference type="SUPFAM" id="SSF81301">
    <property type="entry name" value="Nucleotidyltransferase"/>
    <property type="match status" value="1"/>
</dbReference>
<dbReference type="OrthoDB" id="107372at2759"/>
<comment type="function">
    <text evidence="7">Mitochondrial mRNA stabilization factor.</text>
</comment>
<dbReference type="InterPro" id="IPR043519">
    <property type="entry name" value="NT_sf"/>
</dbReference>
<keyword evidence="5 7" id="KW-0496">Mitochondrion</keyword>
<evidence type="ECO:0000256" key="6">
    <source>
        <dbReference type="ARBA" id="ARBA00023136"/>
    </source>
</evidence>
<name>G8JWM0_ERECY</name>
<dbReference type="PANTHER" id="PTHR28087">
    <property type="entry name" value="ATPASE SYNTHESIS PROTEIN 25, MITOCHONDRIAL"/>
    <property type="match status" value="1"/>
</dbReference>
<dbReference type="HOGENOM" id="CLU_487522_0_0_1"/>
<dbReference type="GO" id="GO:0140053">
    <property type="term" value="P:mitochondrial gene expression"/>
    <property type="evidence" value="ECO:0007669"/>
    <property type="project" value="UniProtKB-UniRule"/>
</dbReference>
<dbReference type="eggNOG" id="ENOG502RGZN">
    <property type="taxonomic scope" value="Eukaryota"/>
</dbReference>
<dbReference type="InParanoid" id="G8JWM0"/>
<evidence type="ECO:0000313" key="10">
    <source>
        <dbReference type="Proteomes" id="UP000006790"/>
    </source>
</evidence>
<accession>G8JWM0</accession>
<gene>
    <name evidence="9" type="ordered locus">Ecym_7409</name>
</gene>
<keyword evidence="10" id="KW-1185">Reference proteome</keyword>
<organism evidence="9 10">
    <name type="scientific">Eremothecium cymbalariae (strain CBS 270.75 / DBVPG 7215 / KCTC 17166 / NRRL Y-17582)</name>
    <name type="common">Yeast</name>
    <dbReference type="NCBI Taxonomy" id="931890"/>
    <lineage>
        <taxon>Eukaryota</taxon>
        <taxon>Fungi</taxon>
        <taxon>Dikarya</taxon>
        <taxon>Ascomycota</taxon>
        <taxon>Saccharomycotina</taxon>
        <taxon>Saccharomycetes</taxon>
        <taxon>Saccharomycetales</taxon>
        <taxon>Saccharomycetaceae</taxon>
        <taxon>Eremothecium</taxon>
    </lineage>
</organism>
<evidence type="ECO:0000259" key="8">
    <source>
        <dbReference type="Pfam" id="PF13929"/>
    </source>
</evidence>
<dbReference type="InterPro" id="IPR040152">
    <property type="entry name" value="Atp25"/>
</dbReference>
<feature type="domain" description="ATP25 mRNA stabilisation" evidence="8">
    <location>
        <begin position="295"/>
        <end position="568"/>
    </location>
</feature>
<dbReference type="Proteomes" id="UP000006790">
    <property type="component" value="Chromosome 7"/>
</dbReference>
<evidence type="ECO:0000256" key="5">
    <source>
        <dbReference type="ARBA" id="ARBA00023128"/>
    </source>
</evidence>
<dbReference type="Pfam" id="PF13929">
    <property type="entry name" value="mRNA_stabil"/>
    <property type="match status" value="1"/>
</dbReference>
<evidence type="ECO:0000256" key="4">
    <source>
        <dbReference type="ARBA" id="ARBA00022946"/>
    </source>
</evidence>
<dbReference type="Pfam" id="PF02410">
    <property type="entry name" value="RsfS"/>
    <property type="match status" value="1"/>
</dbReference>
<dbReference type="EMBL" id="CP002503">
    <property type="protein sequence ID" value="AET41235.1"/>
    <property type="molecule type" value="Genomic_DNA"/>
</dbReference>
<evidence type="ECO:0000256" key="1">
    <source>
        <dbReference type="ARBA" id="ARBA00004443"/>
    </source>
</evidence>
<keyword evidence="4 7" id="KW-0809">Transit peptide</keyword>
<evidence type="ECO:0000313" key="9">
    <source>
        <dbReference type="EMBL" id="AET41235.1"/>
    </source>
</evidence>
<dbReference type="InterPro" id="IPR025210">
    <property type="entry name" value="ATP25_mRNA_stabil_dom"/>
</dbReference>
<keyword evidence="6 7" id="KW-0472">Membrane</keyword>
<protein>
    <recommendedName>
        <fullName evidence="7">ATPase synthesis protein 25</fullName>
    </recommendedName>
</protein>
<proteinExistence type="inferred from homology"/>
<dbReference type="PANTHER" id="PTHR28087:SF1">
    <property type="entry name" value="ATPASE SYNTHESIS PROTEIN 25, MITOCHONDRIAL"/>
    <property type="match status" value="1"/>
</dbReference>
<reference evidence="10" key="1">
    <citation type="journal article" date="2012" name="G3 (Bethesda)">
        <title>Pichia sorbitophila, an interspecies yeast hybrid reveals early steps of genome resolution following polyploidization.</title>
        <authorList>
            <person name="Leh Louis V."/>
            <person name="Despons L."/>
            <person name="Friedrich A."/>
            <person name="Martin T."/>
            <person name="Durrens P."/>
            <person name="Casaregola S."/>
            <person name="Neuveglise C."/>
            <person name="Fairhead C."/>
            <person name="Marck C."/>
            <person name="Cruz J.A."/>
            <person name="Straub M.L."/>
            <person name="Kugler V."/>
            <person name="Sacerdot C."/>
            <person name="Uzunov Z."/>
            <person name="Thierry A."/>
            <person name="Weiss S."/>
            <person name="Bleykasten C."/>
            <person name="De Montigny J."/>
            <person name="Jacques N."/>
            <person name="Jung P."/>
            <person name="Lemaire M."/>
            <person name="Mallet S."/>
            <person name="Morel G."/>
            <person name="Richard G.F."/>
            <person name="Sarkar A."/>
            <person name="Savel G."/>
            <person name="Schacherer J."/>
            <person name="Seret M.L."/>
            <person name="Talla E."/>
            <person name="Samson G."/>
            <person name="Jubin C."/>
            <person name="Poulain J."/>
            <person name="Vacherie B."/>
            <person name="Barbe V."/>
            <person name="Pelletier E."/>
            <person name="Sherman D.J."/>
            <person name="Westhof E."/>
            <person name="Weissenbach J."/>
            <person name="Baret P.V."/>
            <person name="Wincker P."/>
            <person name="Gaillardin C."/>
            <person name="Dujon B."/>
            <person name="Souciet J.L."/>
        </authorList>
    </citation>
    <scope>NUCLEOTIDE SEQUENCE [LARGE SCALE GENOMIC DNA]</scope>
    <source>
        <strain evidence="10">CBS 270.75 / DBVPG 7215 / KCTC 17166 / NRRL Y-17582</strain>
    </source>
</reference>
<evidence type="ECO:0000256" key="7">
    <source>
        <dbReference type="RuleBase" id="RU367062"/>
    </source>
</evidence>
<dbReference type="KEGG" id="erc:Ecym_7409"/>
<dbReference type="GeneID" id="11472652"/>